<dbReference type="RefSeq" id="WP_230001915.1">
    <property type="nucleotide sequence ID" value="NZ_CP087134.1"/>
</dbReference>
<keyword evidence="5" id="KW-1185">Reference proteome</keyword>
<dbReference type="EMBL" id="JAWXVI010000004">
    <property type="protein sequence ID" value="MDX6189172.1"/>
    <property type="molecule type" value="Genomic_DNA"/>
</dbReference>
<accession>A0ABU4R9C3</accession>
<keyword evidence="3" id="KW-0804">Transcription</keyword>
<protein>
    <recommendedName>
        <fullName evidence="6">MarR family transcriptional regulator</fullName>
    </recommendedName>
</protein>
<dbReference type="InterPro" id="IPR052362">
    <property type="entry name" value="HTH-GbsR_regulator"/>
</dbReference>
<evidence type="ECO:0000256" key="3">
    <source>
        <dbReference type="ARBA" id="ARBA00023163"/>
    </source>
</evidence>
<dbReference type="Gene3D" id="1.10.10.10">
    <property type="entry name" value="Winged helix-like DNA-binding domain superfamily/Winged helix DNA-binding domain"/>
    <property type="match status" value="1"/>
</dbReference>
<dbReference type="PANTHER" id="PTHR38465">
    <property type="entry name" value="HTH-TYPE TRANSCRIPTIONAL REGULATOR MJ1563-RELATED"/>
    <property type="match status" value="1"/>
</dbReference>
<name>A0ABU4R9C3_9FLAO</name>
<dbReference type="SUPFAM" id="SSF46785">
    <property type="entry name" value="Winged helix' DNA-binding domain"/>
    <property type="match status" value="1"/>
</dbReference>
<keyword evidence="1" id="KW-0805">Transcription regulation</keyword>
<dbReference type="InterPro" id="IPR036390">
    <property type="entry name" value="WH_DNA-bd_sf"/>
</dbReference>
<dbReference type="InterPro" id="IPR036388">
    <property type="entry name" value="WH-like_DNA-bd_sf"/>
</dbReference>
<evidence type="ECO:0000313" key="4">
    <source>
        <dbReference type="EMBL" id="MDX6189172.1"/>
    </source>
</evidence>
<comment type="caution">
    <text evidence="4">The sequence shown here is derived from an EMBL/GenBank/DDBJ whole genome shotgun (WGS) entry which is preliminary data.</text>
</comment>
<keyword evidence="2" id="KW-0238">DNA-binding</keyword>
<evidence type="ECO:0000256" key="2">
    <source>
        <dbReference type="ARBA" id="ARBA00023125"/>
    </source>
</evidence>
<dbReference type="PANTHER" id="PTHR38465:SF1">
    <property type="entry name" value="HTH-TYPE TRANSCRIPTIONAL REGULATOR MJ1563-RELATED"/>
    <property type="match status" value="1"/>
</dbReference>
<evidence type="ECO:0008006" key="6">
    <source>
        <dbReference type="Google" id="ProtNLM"/>
    </source>
</evidence>
<gene>
    <name evidence="4" type="ORF">SGQ83_07430</name>
</gene>
<dbReference type="Proteomes" id="UP001273350">
    <property type="component" value="Unassembled WGS sequence"/>
</dbReference>
<evidence type="ECO:0000313" key="5">
    <source>
        <dbReference type="Proteomes" id="UP001273350"/>
    </source>
</evidence>
<proteinExistence type="predicted"/>
<organism evidence="4 5">
    <name type="scientific">Flavobacterium cupriresistens</name>
    <dbReference type="NCBI Taxonomy" id="2893885"/>
    <lineage>
        <taxon>Bacteria</taxon>
        <taxon>Pseudomonadati</taxon>
        <taxon>Bacteroidota</taxon>
        <taxon>Flavobacteriia</taxon>
        <taxon>Flavobacteriales</taxon>
        <taxon>Flavobacteriaceae</taxon>
        <taxon>Flavobacterium</taxon>
    </lineage>
</organism>
<reference evidence="4 5" key="1">
    <citation type="submission" date="2023-11" db="EMBL/GenBank/DDBJ databases">
        <title>Unpublished Manusciprt.</title>
        <authorList>
            <person name="Saticioglu I.B."/>
            <person name="Ay H."/>
            <person name="Ajmi N."/>
            <person name="Altun S."/>
            <person name="Duman M."/>
        </authorList>
    </citation>
    <scope>NUCLEOTIDE SEQUENCE [LARGE SCALE GENOMIC DNA]</scope>
    <source>
        <strain evidence="4 5">Fl-318</strain>
    </source>
</reference>
<evidence type="ECO:0000256" key="1">
    <source>
        <dbReference type="ARBA" id="ARBA00023015"/>
    </source>
</evidence>
<sequence>MKSIQKEREDLIESFGVYFESFYHMSPLGSRILGLLIVDGIKEGLTFEQLVEKTGASKSSVSTNLNLLLKMEKINYFTIPGDRKKYYKSSPFSERLNSYLKIIAYERKIIDKMLSYREKTMSSPEELINLDNTRAYKAHVIKVEELIKETISEFTEIENPTNPHK</sequence>